<dbReference type="EMBL" id="QDKQ01000034">
    <property type="protein sequence ID" value="PVM90799.1"/>
    <property type="molecule type" value="Genomic_DNA"/>
</dbReference>
<keyword evidence="2" id="KW-0067">ATP-binding</keyword>
<dbReference type="GO" id="GO:0005524">
    <property type="term" value="F:ATP binding"/>
    <property type="evidence" value="ECO:0007669"/>
    <property type="project" value="UniProtKB-KW"/>
</dbReference>
<dbReference type="AlphaFoldDB" id="A0A2T9K495"/>
<dbReference type="PANTHER" id="PTHR13504:SF38">
    <property type="entry name" value="FIDO DOMAIN-CONTAINING PROTEIN"/>
    <property type="match status" value="1"/>
</dbReference>
<feature type="domain" description="Fido" evidence="3">
    <location>
        <begin position="81"/>
        <end position="229"/>
    </location>
</feature>
<dbReference type="Gene3D" id="1.10.3290.10">
    <property type="entry name" value="Fido-like domain"/>
    <property type="match status" value="1"/>
</dbReference>
<protein>
    <recommendedName>
        <fullName evidence="3">Fido domain-containing protein</fullName>
    </recommendedName>
</protein>
<evidence type="ECO:0000259" key="3">
    <source>
        <dbReference type="PROSITE" id="PS51459"/>
    </source>
</evidence>
<dbReference type="Pfam" id="PF02661">
    <property type="entry name" value="Fic"/>
    <property type="match status" value="1"/>
</dbReference>
<feature type="binding site" evidence="2">
    <location>
        <begin position="176"/>
        <end position="183"/>
    </location>
    <ligand>
        <name>ATP</name>
        <dbReference type="ChEBI" id="CHEBI:30616"/>
    </ligand>
</feature>
<keyword evidence="5" id="KW-1185">Reference proteome</keyword>
<evidence type="ECO:0000313" key="5">
    <source>
        <dbReference type="Proteomes" id="UP000245073"/>
    </source>
</evidence>
<gene>
    <name evidence="4" type="ORF">DDF67_09770</name>
</gene>
<proteinExistence type="predicted"/>
<dbReference type="InterPro" id="IPR040198">
    <property type="entry name" value="Fido_containing"/>
</dbReference>
<dbReference type="PROSITE" id="PS51459">
    <property type="entry name" value="FIDO"/>
    <property type="match status" value="1"/>
</dbReference>
<dbReference type="Proteomes" id="UP000245073">
    <property type="component" value="Unassembled WGS sequence"/>
</dbReference>
<dbReference type="InterPro" id="IPR036597">
    <property type="entry name" value="Fido-like_dom_sf"/>
</dbReference>
<dbReference type="InterPro" id="IPR003812">
    <property type="entry name" value="Fido"/>
</dbReference>
<comment type="caution">
    <text evidence="4">The sequence shown here is derived from an EMBL/GenBank/DDBJ whole genome shotgun (WGS) entry which is preliminary data.</text>
</comment>
<sequence>MSAEEQLAWFSDSGNQLSDALAANTRELMGLKAMIQRLGEGQKEVIRTLNLAAETGLPTPDLVSTSVFTRRDNFDLVTRSLAPSLVLLFHRLICFDLPERGVGRLRSSEVWLGNADGVRADHAQPPPASEVPSLLEAICENWRDNFKRLEGSSAKIRRLAIAKFHAAFLVTHPFLDGNGRVARAILMQQCLDLFGRADMSLMEKGARYYAALSQADKGDASALASLLEPVVAT</sequence>
<evidence type="ECO:0000313" key="4">
    <source>
        <dbReference type="EMBL" id="PVM90799.1"/>
    </source>
</evidence>
<feature type="active site" evidence="1">
    <location>
        <position position="172"/>
    </location>
</feature>
<feature type="binding site" evidence="2">
    <location>
        <begin position="208"/>
        <end position="209"/>
    </location>
    <ligand>
        <name>ATP</name>
        <dbReference type="ChEBI" id="CHEBI:30616"/>
    </ligand>
</feature>
<evidence type="ECO:0000256" key="1">
    <source>
        <dbReference type="PIRSR" id="PIRSR640198-1"/>
    </source>
</evidence>
<evidence type="ECO:0000256" key="2">
    <source>
        <dbReference type="PIRSR" id="PIRSR640198-2"/>
    </source>
</evidence>
<dbReference type="PANTHER" id="PTHR13504">
    <property type="entry name" value="FIDO DOMAIN-CONTAINING PROTEIN DDB_G0283145"/>
    <property type="match status" value="1"/>
</dbReference>
<keyword evidence="2" id="KW-0547">Nucleotide-binding</keyword>
<organism evidence="4 5">
    <name type="scientific">Caulobacter endophyticus</name>
    <dbReference type="NCBI Taxonomy" id="2172652"/>
    <lineage>
        <taxon>Bacteria</taxon>
        <taxon>Pseudomonadati</taxon>
        <taxon>Pseudomonadota</taxon>
        <taxon>Alphaproteobacteria</taxon>
        <taxon>Caulobacterales</taxon>
        <taxon>Caulobacteraceae</taxon>
        <taxon>Caulobacter</taxon>
    </lineage>
</organism>
<accession>A0A2T9K495</accession>
<reference evidence="4 5" key="1">
    <citation type="submission" date="2018-04" db="EMBL/GenBank/DDBJ databases">
        <title>The genome sequence of Caulobacter sp. 744.</title>
        <authorList>
            <person name="Gao J."/>
            <person name="Sun J."/>
        </authorList>
    </citation>
    <scope>NUCLEOTIDE SEQUENCE [LARGE SCALE GENOMIC DNA]</scope>
    <source>
        <strain evidence="4 5">774</strain>
    </source>
</reference>
<dbReference type="SUPFAM" id="SSF140931">
    <property type="entry name" value="Fic-like"/>
    <property type="match status" value="1"/>
</dbReference>
<name>A0A2T9K495_9CAUL</name>